<protein>
    <submittedName>
        <fullName evidence="1">Uncharacterized protein</fullName>
    </submittedName>
</protein>
<evidence type="ECO:0000313" key="1">
    <source>
        <dbReference type="EMBL" id="CQD25112.1"/>
    </source>
</evidence>
<dbReference type="OrthoDB" id="4635247at2"/>
<dbReference type="AlphaFoldDB" id="A0A0U1DYI4"/>
<dbReference type="GeneID" id="44300462"/>
<dbReference type="EMBL" id="CTEF01000009">
    <property type="protein sequence ID" value="CQD25112.1"/>
    <property type="molecule type" value="Genomic_DNA"/>
</dbReference>
<proteinExistence type="predicted"/>
<dbReference type="RefSeq" id="WP_131721945.1">
    <property type="nucleotide sequence ID" value="NZ_AGSZ01000405.1"/>
</dbReference>
<accession>A0A0U1DYI4</accession>
<organism evidence="1 2">
    <name type="scientific">Mycolicibacterium conceptionense</name>
    <dbReference type="NCBI Taxonomy" id="451644"/>
    <lineage>
        <taxon>Bacteria</taxon>
        <taxon>Bacillati</taxon>
        <taxon>Actinomycetota</taxon>
        <taxon>Actinomycetes</taxon>
        <taxon>Mycobacteriales</taxon>
        <taxon>Mycobacteriaceae</taxon>
        <taxon>Mycolicibacterium</taxon>
    </lineage>
</organism>
<dbReference type="Proteomes" id="UP000182227">
    <property type="component" value="Unassembled WGS sequence"/>
</dbReference>
<reference evidence="1 2" key="1">
    <citation type="submission" date="2015-03" db="EMBL/GenBank/DDBJ databases">
        <authorList>
            <person name="Murphy D."/>
        </authorList>
    </citation>
    <scope>NUCLEOTIDE SEQUENCE [LARGE SCALE GENOMIC DNA]</scope>
    <source>
        <strain evidence="1 2">D16</strain>
    </source>
</reference>
<gene>
    <name evidence="1" type="ORF">BN970_06910</name>
</gene>
<name>A0A0U1DYI4_9MYCO</name>
<evidence type="ECO:0000313" key="2">
    <source>
        <dbReference type="Proteomes" id="UP000182227"/>
    </source>
</evidence>
<sequence>MAMVSDATRVRQSWQVPLGQIPMIQGTDPLGPRLYSVEDAATPLQHPRARQGERAHHRAGANIDELGEVAGLVCEQELQQALYYRALLEDQQEAVDVELAHDCYLLRRHLGAVGDRRRMPRIREAIKQKRRQEYQIHCLLESLNSRFFLSPPSPPPGLLFAVEVEAIRSGRRLRIAELDHVVTVSRHANVEMAAREHIAVHIDTAISQIAVRVILSGPRTHTGR</sequence>